<keyword evidence="5 7" id="KW-1133">Transmembrane helix</keyword>
<dbReference type="GO" id="GO:0005886">
    <property type="term" value="C:plasma membrane"/>
    <property type="evidence" value="ECO:0007669"/>
    <property type="project" value="UniProtKB-SubCell"/>
</dbReference>
<dbReference type="InterPro" id="IPR004681">
    <property type="entry name" value="TRAP_DctM"/>
</dbReference>
<evidence type="ECO:0000259" key="8">
    <source>
        <dbReference type="Pfam" id="PF06808"/>
    </source>
</evidence>
<evidence type="ECO:0000256" key="7">
    <source>
        <dbReference type="RuleBase" id="RU369079"/>
    </source>
</evidence>
<protein>
    <recommendedName>
        <fullName evidence="7">TRAP transporter large permease protein</fullName>
    </recommendedName>
</protein>
<dbReference type="EMBL" id="JAIMBW010000001">
    <property type="protein sequence ID" value="MBY4891883.1"/>
    <property type="molecule type" value="Genomic_DNA"/>
</dbReference>
<keyword evidence="7" id="KW-0813">Transport</keyword>
<comment type="function">
    <text evidence="7">Part of the tripartite ATP-independent periplasmic (TRAP) transport system.</text>
</comment>
<dbReference type="PANTHER" id="PTHR33362">
    <property type="entry name" value="SIALIC ACID TRAP TRANSPORTER PERMEASE PROTEIN SIAT-RELATED"/>
    <property type="match status" value="1"/>
</dbReference>
<dbReference type="PANTHER" id="PTHR33362:SF5">
    <property type="entry name" value="C4-DICARBOXYLATE TRAP TRANSPORTER LARGE PERMEASE PROTEIN DCTM"/>
    <property type="match status" value="1"/>
</dbReference>
<evidence type="ECO:0000256" key="5">
    <source>
        <dbReference type="ARBA" id="ARBA00022989"/>
    </source>
</evidence>
<feature type="transmembrane region" description="Helical" evidence="7">
    <location>
        <begin position="324"/>
        <end position="357"/>
    </location>
</feature>
<feature type="domain" description="TRAP C4-dicarboxylate transport system permease DctM subunit" evidence="8">
    <location>
        <begin position="12"/>
        <end position="428"/>
    </location>
</feature>
<keyword evidence="10" id="KW-1185">Reference proteome</keyword>
<keyword evidence="3 7" id="KW-0997">Cell inner membrane</keyword>
<dbReference type="AlphaFoldDB" id="A0A975YGQ5"/>
<evidence type="ECO:0000256" key="4">
    <source>
        <dbReference type="ARBA" id="ARBA00022692"/>
    </source>
</evidence>
<dbReference type="Pfam" id="PF06808">
    <property type="entry name" value="DctM"/>
    <property type="match status" value="1"/>
</dbReference>
<proteinExistence type="inferred from homology"/>
<organism evidence="9">
    <name type="scientific">Gymnodinialimonas phycosphaerae</name>
    <dbReference type="NCBI Taxonomy" id="2841589"/>
    <lineage>
        <taxon>Bacteria</taxon>
        <taxon>Pseudomonadati</taxon>
        <taxon>Pseudomonadota</taxon>
        <taxon>Alphaproteobacteria</taxon>
        <taxon>Rhodobacterales</taxon>
        <taxon>Paracoccaceae</taxon>
        <taxon>Gymnodinialimonas</taxon>
    </lineage>
</organism>
<feature type="transmembrane region" description="Helical" evidence="7">
    <location>
        <begin position="281"/>
        <end position="304"/>
    </location>
</feature>
<dbReference type="Proteomes" id="UP000693972">
    <property type="component" value="Unassembled WGS sequence"/>
</dbReference>
<keyword evidence="6 7" id="KW-0472">Membrane</keyword>
<keyword evidence="4 7" id="KW-0812">Transmembrane</keyword>
<evidence type="ECO:0000313" key="10">
    <source>
        <dbReference type="Proteomes" id="UP000693972"/>
    </source>
</evidence>
<accession>A0A975YGQ5</accession>
<reference evidence="9 10" key="1">
    <citation type="submission" date="2021-07" db="EMBL/GenBank/DDBJ databases">
        <title>Karlodiniumbacter phycospheric gen. nov., sp. nov., a phycosphere bacterium isolated from karlodinium veneficum.</title>
        <authorList>
            <person name="Peng Y."/>
            <person name="Jiang L."/>
            <person name="Lee J."/>
        </authorList>
    </citation>
    <scope>NUCLEOTIDE SEQUENCE</scope>
    <source>
        <strain evidence="9 10">N5</strain>
    </source>
</reference>
<name>A0A975YGQ5_9RHOB</name>
<feature type="transmembrane region" description="Helical" evidence="7">
    <location>
        <begin position="6"/>
        <end position="37"/>
    </location>
</feature>
<comment type="subunit">
    <text evidence="7">The complex comprises the extracytoplasmic solute receptor protein and the two transmembrane proteins.</text>
</comment>
<dbReference type="InterPro" id="IPR010656">
    <property type="entry name" value="DctM"/>
</dbReference>
<keyword evidence="2" id="KW-1003">Cell membrane</keyword>
<gene>
    <name evidence="9" type="ORF">KUL25_03795</name>
</gene>
<evidence type="ECO:0000313" key="9">
    <source>
        <dbReference type="EMBL" id="QXL88655.1"/>
    </source>
</evidence>
<dbReference type="RefSeq" id="WP_257891720.1">
    <property type="nucleotide sequence ID" value="NZ_JAIMBW010000001.1"/>
</dbReference>
<feature type="transmembrane region" description="Helical" evidence="7">
    <location>
        <begin position="49"/>
        <end position="71"/>
    </location>
</feature>
<dbReference type="PIRSF" id="PIRSF006066">
    <property type="entry name" value="HI0050"/>
    <property type="match status" value="1"/>
</dbReference>
<dbReference type="GO" id="GO:0022857">
    <property type="term" value="F:transmembrane transporter activity"/>
    <property type="evidence" value="ECO:0007669"/>
    <property type="project" value="UniProtKB-UniRule"/>
</dbReference>
<evidence type="ECO:0000256" key="2">
    <source>
        <dbReference type="ARBA" id="ARBA00022475"/>
    </source>
</evidence>
<feature type="transmembrane region" description="Helical" evidence="7">
    <location>
        <begin position="364"/>
        <end position="391"/>
    </location>
</feature>
<comment type="similarity">
    <text evidence="7">Belongs to the TRAP transporter large permease family.</text>
</comment>
<sequence>MEWYYTLTIILVPLFILMMMGLPVAFSFLTVNLVGAYILMGGFSGIEQLVLNTVGSITSFTLIPIALFMIMGEAMFRSGIAIDLMDTLDKWFGKLRGRLALMAVGGGVLFSTLTGNSMGSIALLGSSLTPEMEKRGYAKSMSLGPILGSSGLAIMIPPSSLAVVLGVIGDISIGRILIGIIVPGLLMALLYVVYILGRCHLQPHLAPSFDVPKVSMGEKLRATGLNIVPLSVIVFSVVGVIFLGIATPSEAAATGAFATLALAAVRRRLTPKVFGDTMFSSANISVMVLLIVSGAVTFSQLLAYTGATYGMVDAVLDLDISNEAIVFMMIMLVAFMGMFMGPLPIMLITLPIFVPVVQQFNMDLIWFAALFLVAIETGATSPPFGAALFVMKAVAPRGTTMGDIYRSAIPFIILDLVAILLIFFIPELVTFPVDLMFR</sequence>
<dbReference type="EMBL" id="CP078073">
    <property type="protein sequence ID" value="QXL88655.1"/>
    <property type="molecule type" value="Genomic_DNA"/>
</dbReference>
<feature type="transmembrane region" description="Helical" evidence="7">
    <location>
        <begin position="251"/>
        <end position="269"/>
    </location>
</feature>
<feature type="transmembrane region" description="Helical" evidence="7">
    <location>
        <begin position="146"/>
        <end position="168"/>
    </location>
</feature>
<feature type="transmembrane region" description="Helical" evidence="7">
    <location>
        <begin position="411"/>
        <end position="433"/>
    </location>
</feature>
<comment type="subcellular location">
    <subcellularLocation>
        <location evidence="1 7">Cell inner membrane</location>
        <topology evidence="1 7">Multi-pass membrane protein</topology>
    </subcellularLocation>
</comment>
<feature type="transmembrane region" description="Helical" evidence="7">
    <location>
        <begin position="223"/>
        <end position="245"/>
    </location>
</feature>
<evidence type="ECO:0000256" key="1">
    <source>
        <dbReference type="ARBA" id="ARBA00004429"/>
    </source>
</evidence>
<dbReference type="NCBIfam" id="TIGR00786">
    <property type="entry name" value="dctM"/>
    <property type="match status" value="1"/>
</dbReference>
<evidence type="ECO:0000256" key="3">
    <source>
        <dbReference type="ARBA" id="ARBA00022519"/>
    </source>
</evidence>
<feature type="transmembrane region" description="Helical" evidence="7">
    <location>
        <begin position="99"/>
        <end position="125"/>
    </location>
</feature>
<evidence type="ECO:0000256" key="6">
    <source>
        <dbReference type="ARBA" id="ARBA00023136"/>
    </source>
</evidence>
<feature type="transmembrane region" description="Helical" evidence="7">
    <location>
        <begin position="174"/>
        <end position="196"/>
    </location>
</feature>